<dbReference type="SUPFAM" id="SSF51735">
    <property type="entry name" value="NAD(P)-binding Rossmann-fold domains"/>
    <property type="match status" value="1"/>
</dbReference>
<feature type="non-terminal residue" evidence="2">
    <location>
        <position position="1"/>
    </location>
</feature>
<evidence type="ECO:0000256" key="1">
    <source>
        <dbReference type="ARBA" id="ARBA00006484"/>
    </source>
</evidence>
<sequence length="171" mass="18610">DEFGSIDILVNNVGTVVRASLFEHSEEDWDRVIDTNLKSYYLCSQAVGRRMVEQKKGNIINIASMRGIMAAPGRVSYSVSKAGVIMLTRVLALELASHNIRVNAIAPGWVKTELTKVQWGDPETYKQLTATIPMGHWAEISDIASVALFLASDASSYMTGHTIVVDGGVLA</sequence>
<protein>
    <recommendedName>
        <fullName evidence="3">SDR family oxidoreductase</fullName>
    </recommendedName>
</protein>
<comment type="caution">
    <text evidence="2">The sequence shown here is derived from an EMBL/GenBank/DDBJ whole genome shotgun (WGS) entry which is preliminary data.</text>
</comment>
<dbReference type="InterPro" id="IPR036291">
    <property type="entry name" value="NAD(P)-bd_dom_sf"/>
</dbReference>
<name>X1RYT5_9ZZZZ</name>
<evidence type="ECO:0008006" key="3">
    <source>
        <dbReference type="Google" id="ProtNLM"/>
    </source>
</evidence>
<evidence type="ECO:0000313" key="2">
    <source>
        <dbReference type="EMBL" id="GAI85818.1"/>
    </source>
</evidence>
<comment type="similarity">
    <text evidence="1">Belongs to the short-chain dehydrogenases/reductases (SDR) family.</text>
</comment>
<reference evidence="2" key="1">
    <citation type="journal article" date="2014" name="Front. Microbiol.">
        <title>High frequency of phylogenetically diverse reductive dehalogenase-homologous genes in deep subseafloor sedimentary metagenomes.</title>
        <authorList>
            <person name="Kawai M."/>
            <person name="Futagami T."/>
            <person name="Toyoda A."/>
            <person name="Takaki Y."/>
            <person name="Nishi S."/>
            <person name="Hori S."/>
            <person name="Arai W."/>
            <person name="Tsubouchi T."/>
            <person name="Morono Y."/>
            <person name="Uchiyama I."/>
            <person name="Ito T."/>
            <person name="Fujiyama A."/>
            <person name="Inagaki F."/>
            <person name="Takami H."/>
        </authorList>
    </citation>
    <scope>NUCLEOTIDE SEQUENCE</scope>
    <source>
        <strain evidence="2">Expedition CK06-06</strain>
    </source>
</reference>
<dbReference type="PANTHER" id="PTHR42760">
    <property type="entry name" value="SHORT-CHAIN DEHYDROGENASES/REDUCTASES FAMILY MEMBER"/>
    <property type="match status" value="1"/>
</dbReference>
<organism evidence="2">
    <name type="scientific">marine sediment metagenome</name>
    <dbReference type="NCBI Taxonomy" id="412755"/>
    <lineage>
        <taxon>unclassified sequences</taxon>
        <taxon>metagenomes</taxon>
        <taxon>ecological metagenomes</taxon>
    </lineage>
</organism>
<dbReference type="PRINTS" id="PR00080">
    <property type="entry name" value="SDRFAMILY"/>
</dbReference>
<dbReference type="GO" id="GO:0016616">
    <property type="term" value="F:oxidoreductase activity, acting on the CH-OH group of donors, NAD or NADP as acceptor"/>
    <property type="evidence" value="ECO:0007669"/>
    <property type="project" value="TreeGrafter"/>
</dbReference>
<dbReference type="PROSITE" id="PS00061">
    <property type="entry name" value="ADH_SHORT"/>
    <property type="match status" value="1"/>
</dbReference>
<dbReference type="InterPro" id="IPR020904">
    <property type="entry name" value="Sc_DH/Rdtase_CS"/>
</dbReference>
<accession>X1RYT5</accession>
<dbReference type="InterPro" id="IPR002347">
    <property type="entry name" value="SDR_fam"/>
</dbReference>
<dbReference type="PRINTS" id="PR00081">
    <property type="entry name" value="GDHRDH"/>
</dbReference>
<dbReference type="AlphaFoldDB" id="X1RYT5"/>
<dbReference type="FunFam" id="3.40.50.720:FF:000084">
    <property type="entry name" value="Short-chain dehydrogenase reductase"/>
    <property type="match status" value="1"/>
</dbReference>
<dbReference type="EMBL" id="BARW01006060">
    <property type="protein sequence ID" value="GAI85818.1"/>
    <property type="molecule type" value="Genomic_DNA"/>
</dbReference>
<dbReference type="Pfam" id="PF13561">
    <property type="entry name" value="adh_short_C2"/>
    <property type="match status" value="1"/>
</dbReference>
<proteinExistence type="inferred from homology"/>
<gene>
    <name evidence="2" type="ORF">S12H4_12680</name>
</gene>
<dbReference type="Gene3D" id="3.40.50.720">
    <property type="entry name" value="NAD(P)-binding Rossmann-like Domain"/>
    <property type="match status" value="1"/>
</dbReference>